<dbReference type="PROSITE" id="PS50105">
    <property type="entry name" value="SAM_DOMAIN"/>
    <property type="match status" value="2"/>
</dbReference>
<comment type="catalytic activity">
    <reaction evidence="13">
        <text>NAD(+) + H2O = ADP-D-ribose + nicotinamide + H(+)</text>
        <dbReference type="Rhea" id="RHEA:16301"/>
        <dbReference type="ChEBI" id="CHEBI:15377"/>
        <dbReference type="ChEBI" id="CHEBI:15378"/>
        <dbReference type="ChEBI" id="CHEBI:17154"/>
        <dbReference type="ChEBI" id="CHEBI:57540"/>
        <dbReference type="ChEBI" id="CHEBI:57967"/>
        <dbReference type="EC" id="3.2.2.6"/>
    </reaction>
    <physiologicalReaction direction="left-to-right" evidence="13">
        <dbReference type="Rhea" id="RHEA:16302"/>
    </physiologicalReaction>
</comment>
<keyword evidence="8" id="KW-0391">Immunity</keyword>
<dbReference type="EMBL" id="CAAE01011883">
    <property type="protein sequence ID" value="CAF94137.1"/>
    <property type="molecule type" value="Genomic_DNA"/>
</dbReference>
<dbReference type="InterPro" id="IPR011989">
    <property type="entry name" value="ARM-like"/>
</dbReference>
<evidence type="ECO:0000256" key="8">
    <source>
        <dbReference type="ARBA" id="ARBA00022859"/>
    </source>
</evidence>
<keyword evidence="6" id="KW-0677">Repeat</keyword>
<dbReference type="AlphaFoldDB" id="Q4SYZ5"/>
<dbReference type="Pfam" id="PF07647">
    <property type="entry name" value="SAM_2"/>
    <property type="match status" value="1"/>
</dbReference>
<evidence type="ECO:0000256" key="7">
    <source>
        <dbReference type="ARBA" id="ARBA00022801"/>
    </source>
</evidence>
<keyword evidence="9" id="KW-0520">NAD</keyword>
<feature type="domain" description="TIR" evidence="18">
    <location>
        <begin position="611"/>
        <end position="754"/>
    </location>
</feature>
<feature type="non-terminal residue" evidence="20">
    <location>
        <position position="763"/>
    </location>
</feature>
<dbReference type="InterPro" id="IPR013761">
    <property type="entry name" value="SAM/pointed_sf"/>
</dbReference>
<comment type="caution">
    <text evidence="20">The sequence shown here is derived from an EMBL/GenBank/DDBJ whole genome shotgun (WGS) entry which is preliminary data.</text>
</comment>
<evidence type="ECO:0000256" key="13">
    <source>
        <dbReference type="ARBA" id="ARBA00047304"/>
    </source>
</evidence>
<evidence type="ECO:0000256" key="15">
    <source>
        <dbReference type="ARBA" id="ARBA00049009"/>
    </source>
</evidence>
<dbReference type="InterPro" id="IPR039184">
    <property type="entry name" value="SARM1"/>
</dbReference>
<dbReference type="GO" id="GO:0030425">
    <property type="term" value="C:dendrite"/>
    <property type="evidence" value="ECO:0007669"/>
    <property type="project" value="TreeGrafter"/>
</dbReference>
<protein>
    <recommendedName>
        <fullName evidence="10">NAD(+) hydrolase SARM1</fullName>
        <ecNumber evidence="3">3.2.2.6</ecNumber>
    </recommendedName>
    <alternativeName>
        <fullName evidence="12">NADP(+) hydrolase SARM1</fullName>
    </alternativeName>
    <alternativeName>
        <fullName evidence="11">Sterile alpha and TIR motif-containing protein 1</fullName>
    </alternativeName>
</protein>
<evidence type="ECO:0000256" key="14">
    <source>
        <dbReference type="ARBA" id="ARBA00048388"/>
    </source>
</evidence>
<evidence type="ECO:0000256" key="16">
    <source>
        <dbReference type="SAM" id="MobiDB-lite"/>
    </source>
</evidence>
<keyword evidence="5" id="KW-0399">Innate immunity</keyword>
<evidence type="ECO:0000256" key="1">
    <source>
        <dbReference type="ARBA" id="ARBA00004496"/>
    </source>
</evidence>
<dbReference type="GO" id="GO:0035591">
    <property type="term" value="F:signaling adaptor activity"/>
    <property type="evidence" value="ECO:0007669"/>
    <property type="project" value="InterPro"/>
</dbReference>
<dbReference type="GO" id="GO:0061809">
    <property type="term" value="F:NAD+ nucleosidase activity, cyclic ADP-ribose generating"/>
    <property type="evidence" value="ECO:0007669"/>
    <property type="project" value="UniProtKB-EC"/>
</dbReference>
<feature type="chain" id="PRO_5004243630" description="NAD(+) hydrolase SARM1" evidence="17">
    <location>
        <begin position="18"/>
        <end position="763"/>
    </location>
</feature>
<reference evidence="20" key="1">
    <citation type="journal article" date="2004" name="Nature">
        <title>Genome duplication in the teleost fish Tetraodon nigroviridis reveals the early vertebrate proto-karyotype.</title>
        <authorList>
            <person name="Jaillon O."/>
            <person name="Aury J.-M."/>
            <person name="Brunet F."/>
            <person name="Petit J.-L."/>
            <person name="Stange-Thomann N."/>
            <person name="Mauceli E."/>
            <person name="Bouneau L."/>
            <person name="Fischer C."/>
            <person name="Ozouf-Costaz C."/>
            <person name="Bernot A."/>
            <person name="Nicaud S."/>
            <person name="Jaffe D."/>
            <person name="Fisher S."/>
            <person name="Lutfalla G."/>
            <person name="Dossat C."/>
            <person name="Segurens B."/>
            <person name="Dasilva C."/>
            <person name="Salanoubat M."/>
            <person name="Levy M."/>
            <person name="Boudet N."/>
            <person name="Castellano S."/>
            <person name="Anthouard V."/>
            <person name="Jubin C."/>
            <person name="Castelli V."/>
            <person name="Katinka M."/>
            <person name="Vacherie B."/>
            <person name="Biemont C."/>
            <person name="Skalli Z."/>
            <person name="Cattolico L."/>
            <person name="Poulain J."/>
            <person name="De Berardinis V."/>
            <person name="Cruaud C."/>
            <person name="Duprat S."/>
            <person name="Brottier P."/>
            <person name="Coutanceau J.-P."/>
            <person name="Gouzy J."/>
            <person name="Parra G."/>
            <person name="Lardier G."/>
            <person name="Chapple C."/>
            <person name="McKernan K.J."/>
            <person name="McEwan P."/>
            <person name="Bosak S."/>
            <person name="Kellis M."/>
            <person name="Volff J.-N."/>
            <person name="Guigo R."/>
            <person name="Zody M.C."/>
            <person name="Mesirov J."/>
            <person name="Lindblad-Toh K."/>
            <person name="Birren B."/>
            <person name="Nusbaum C."/>
            <person name="Kahn D."/>
            <person name="Robinson-Rechavi M."/>
            <person name="Laudet V."/>
            <person name="Schachter V."/>
            <person name="Quetier F."/>
            <person name="Saurin W."/>
            <person name="Scarpelli C."/>
            <person name="Wincker P."/>
            <person name="Lander E.S."/>
            <person name="Weissenbach J."/>
            <person name="Roest Crollius H."/>
        </authorList>
    </citation>
    <scope>NUCLEOTIDE SEQUENCE [LARGE SCALE GENOMIC DNA]</scope>
</reference>
<feature type="region of interest" description="Disordered" evidence="16">
    <location>
        <begin position="36"/>
        <end position="56"/>
    </location>
</feature>
<reference evidence="20" key="2">
    <citation type="submission" date="2004-02" db="EMBL/GenBank/DDBJ databases">
        <authorList>
            <consortium name="Genoscope"/>
            <consortium name="Whitehead Institute Centre for Genome Research"/>
        </authorList>
    </citation>
    <scope>NUCLEOTIDE SEQUENCE</scope>
</reference>
<accession>Q4SYZ5</accession>
<evidence type="ECO:0000256" key="9">
    <source>
        <dbReference type="ARBA" id="ARBA00023027"/>
    </source>
</evidence>
<evidence type="ECO:0000256" key="4">
    <source>
        <dbReference type="ARBA" id="ARBA00022490"/>
    </source>
</evidence>
<proteinExistence type="inferred from homology"/>
<dbReference type="Pfam" id="PF00536">
    <property type="entry name" value="SAM_1"/>
    <property type="match status" value="1"/>
</dbReference>
<dbReference type="PROSITE" id="PS50104">
    <property type="entry name" value="TIR"/>
    <property type="match status" value="1"/>
</dbReference>
<evidence type="ECO:0000256" key="17">
    <source>
        <dbReference type="SAM" id="SignalP"/>
    </source>
</evidence>
<name>Q4SYZ5_TETNG</name>
<evidence type="ECO:0000256" key="2">
    <source>
        <dbReference type="ARBA" id="ARBA00008291"/>
    </source>
</evidence>
<dbReference type="SMART" id="SM00255">
    <property type="entry name" value="TIR"/>
    <property type="match status" value="1"/>
</dbReference>
<comment type="similarity">
    <text evidence="2">Belongs to the SARM1 family.</text>
</comment>
<evidence type="ECO:0000256" key="3">
    <source>
        <dbReference type="ARBA" id="ARBA00011982"/>
    </source>
</evidence>
<dbReference type="CDD" id="cd24153">
    <property type="entry name" value="SARM1_N"/>
    <property type="match status" value="1"/>
</dbReference>
<sequence>MLVSLTLFLWRIYRHLATMFGSDRLTVPDYVSRLQRGRSGSGSGPGPGPEPRPVSPGIAADIQARLDASIPALRGAIRKLRTGKENGRSEEIRTAIAEIFQLVEEAWVLPTVGRQVAEEICNRIRLEGGLELLLQLQQMPEVEITYESAKLLEQILVSENRFVRRSQNGTTHSGSSGWFSHSWLGFRVNPSLFNIFVLITVGCVNVRPSVPRDYLARMGLGVILNLSRQQEDAQLARSVSGILEHMFKHTEETSVHLISNGALDALLFWCRGTDPTVLRHCAVALANCAMYGGHRCQRWMIEKQAAEWLFPLAFSKEDEIIRFHACLAVTVLATNREIEPEVVKSGTLELVEPFIASLDPDDFLRSLLDSADCMQGKTASDLQHFLPLLDGARVEGKCIAAFYLCVEASIKSRQRNTKIFQEIGAVQSLKRIVMYSSNGTASGLAKRALSMMGEEVPKRILPCVPNWKTCEVQTWLQQVGFSAFCNRFQELQVDGDLLLSITDQDLSADLGMTAALTRKRFLRDLRVLKTYANYSTCDPHNMADWLAEVDPRFRQYTYGLVQSGVNHHNVQSLTEQQLQHDCQITNGVHRAKILSCSRRPLKPSHTDAQPAGPDVFISYRRTTGSQLASLLKVHLQVRGYSVFIDVEKLEAGKFEDKLIQSVQRARNFILVLSSGALDKCMGDAAMKDWVHKEIVTALNGKKNIVPVTDNFSWPDPTSLPEDMRAILNFNGVKWSHEYQEATIEKILRFLKGHHDQMDSPGTS</sequence>
<dbReference type="GO" id="GO:0007165">
    <property type="term" value="P:signal transduction"/>
    <property type="evidence" value="ECO:0007669"/>
    <property type="project" value="InterPro"/>
</dbReference>
<dbReference type="InterPro" id="IPR001660">
    <property type="entry name" value="SAM"/>
</dbReference>
<dbReference type="InterPro" id="IPR016024">
    <property type="entry name" value="ARM-type_fold"/>
</dbReference>
<feature type="domain" description="SAM" evidence="19">
    <location>
        <begin position="467"/>
        <end position="531"/>
    </location>
</feature>
<feature type="signal peptide" evidence="17">
    <location>
        <begin position="1"/>
        <end position="17"/>
    </location>
</feature>
<dbReference type="SUPFAM" id="SSF52200">
    <property type="entry name" value="Toll/Interleukin receptor TIR domain"/>
    <property type="match status" value="1"/>
</dbReference>
<dbReference type="Gene3D" id="1.10.150.50">
    <property type="entry name" value="Transcription Factor, Ets-1"/>
    <property type="match status" value="2"/>
</dbReference>
<dbReference type="Pfam" id="PF13676">
    <property type="entry name" value="TIR_2"/>
    <property type="match status" value="1"/>
</dbReference>
<dbReference type="SMART" id="SM00454">
    <property type="entry name" value="SAM"/>
    <property type="match status" value="2"/>
</dbReference>
<dbReference type="Gene3D" id="3.40.50.10140">
    <property type="entry name" value="Toll/interleukin-1 receptor homology (TIR) domain"/>
    <property type="match status" value="1"/>
</dbReference>
<keyword evidence="7" id="KW-0378">Hydrolase</keyword>
<dbReference type="GO" id="GO:0048678">
    <property type="term" value="P:response to axon injury"/>
    <property type="evidence" value="ECO:0007669"/>
    <property type="project" value="InterPro"/>
</dbReference>
<evidence type="ECO:0000256" key="6">
    <source>
        <dbReference type="ARBA" id="ARBA00022737"/>
    </source>
</evidence>
<dbReference type="EC" id="3.2.2.6" evidence="3"/>
<evidence type="ECO:0000256" key="5">
    <source>
        <dbReference type="ARBA" id="ARBA00022588"/>
    </source>
</evidence>
<comment type="catalytic activity">
    <reaction evidence="14">
        <text>NAD(+) = cyclic ADP-beta-D-ribose + nicotinamide + H(+)</text>
        <dbReference type="Rhea" id="RHEA:38611"/>
        <dbReference type="ChEBI" id="CHEBI:15378"/>
        <dbReference type="ChEBI" id="CHEBI:17154"/>
        <dbReference type="ChEBI" id="CHEBI:57540"/>
        <dbReference type="ChEBI" id="CHEBI:73672"/>
    </reaction>
    <physiologicalReaction direction="left-to-right" evidence="14">
        <dbReference type="Rhea" id="RHEA:38612"/>
    </physiologicalReaction>
</comment>
<comment type="subcellular location">
    <subcellularLocation>
        <location evidence="1">Cytoplasm</location>
    </subcellularLocation>
</comment>
<keyword evidence="17" id="KW-0732">Signal</keyword>
<feature type="domain" description="SAM" evidence="19">
    <location>
        <begin position="537"/>
        <end position="595"/>
    </location>
</feature>
<keyword evidence="4" id="KW-0963">Cytoplasm</keyword>
<dbReference type="PANTHER" id="PTHR22998">
    <property type="entry name" value="SARM1"/>
    <property type="match status" value="1"/>
</dbReference>
<dbReference type="GO" id="GO:0003953">
    <property type="term" value="F:NAD+ nucleosidase activity"/>
    <property type="evidence" value="ECO:0007669"/>
    <property type="project" value="InterPro"/>
</dbReference>
<evidence type="ECO:0000259" key="19">
    <source>
        <dbReference type="PROSITE" id="PS50105"/>
    </source>
</evidence>
<dbReference type="SUPFAM" id="SSF47769">
    <property type="entry name" value="SAM/Pointed domain"/>
    <property type="match status" value="2"/>
</dbReference>
<dbReference type="GO" id="GO:0045087">
    <property type="term" value="P:innate immune response"/>
    <property type="evidence" value="ECO:0007669"/>
    <property type="project" value="UniProtKB-KW"/>
</dbReference>
<evidence type="ECO:0000256" key="10">
    <source>
        <dbReference type="ARBA" id="ARBA00024128"/>
    </source>
</evidence>
<dbReference type="CDD" id="cd09502">
    <property type="entry name" value="SAM_SARM1-like_repeat2"/>
    <property type="match status" value="1"/>
</dbReference>
<dbReference type="SUPFAM" id="SSF48371">
    <property type="entry name" value="ARM repeat"/>
    <property type="match status" value="1"/>
</dbReference>
<gene>
    <name evidence="20" type="ORF">GSTENG00010088001</name>
</gene>
<dbReference type="CDD" id="cd09501">
    <property type="entry name" value="SAM_SARM1-like_repeat1"/>
    <property type="match status" value="1"/>
</dbReference>
<evidence type="ECO:0000313" key="20">
    <source>
        <dbReference type="EMBL" id="CAF94137.1"/>
    </source>
</evidence>
<dbReference type="Gene3D" id="1.25.10.10">
    <property type="entry name" value="Leucine-rich Repeat Variant"/>
    <property type="match status" value="1"/>
</dbReference>
<comment type="catalytic activity">
    <reaction evidence="15">
        <text>NADP(+) + H2O = ADP-D-ribose 2'-phosphate + nicotinamide + H(+)</text>
        <dbReference type="Rhea" id="RHEA:19849"/>
        <dbReference type="ChEBI" id="CHEBI:15377"/>
        <dbReference type="ChEBI" id="CHEBI:15378"/>
        <dbReference type="ChEBI" id="CHEBI:17154"/>
        <dbReference type="ChEBI" id="CHEBI:58349"/>
        <dbReference type="ChEBI" id="CHEBI:58673"/>
    </reaction>
    <physiologicalReaction direction="left-to-right" evidence="15">
        <dbReference type="Rhea" id="RHEA:19850"/>
    </physiologicalReaction>
</comment>
<dbReference type="InterPro" id="IPR000157">
    <property type="entry name" value="TIR_dom"/>
</dbReference>
<evidence type="ECO:0000256" key="12">
    <source>
        <dbReference type="ARBA" id="ARBA00032222"/>
    </source>
</evidence>
<organism evidence="20">
    <name type="scientific">Tetraodon nigroviridis</name>
    <name type="common">Spotted green pufferfish</name>
    <name type="synonym">Chelonodon nigroviridis</name>
    <dbReference type="NCBI Taxonomy" id="99883"/>
    <lineage>
        <taxon>Eukaryota</taxon>
        <taxon>Metazoa</taxon>
        <taxon>Chordata</taxon>
        <taxon>Craniata</taxon>
        <taxon>Vertebrata</taxon>
        <taxon>Euteleostomi</taxon>
        <taxon>Actinopterygii</taxon>
        <taxon>Neopterygii</taxon>
        <taxon>Teleostei</taxon>
        <taxon>Neoteleostei</taxon>
        <taxon>Acanthomorphata</taxon>
        <taxon>Eupercaria</taxon>
        <taxon>Tetraodontiformes</taxon>
        <taxon>Tetradontoidea</taxon>
        <taxon>Tetraodontidae</taxon>
        <taxon>Tetraodon</taxon>
    </lineage>
</organism>
<dbReference type="FunFam" id="1.10.150.50:FF:000043">
    <property type="entry name" value="Sterile alpha and TIR motif-containing 1"/>
    <property type="match status" value="1"/>
</dbReference>
<dbReference type="KEGG" id="tng:GSTEN00010088G001"/>
<evidence type="ECO:0000256" key="11">
    <source>
        <dbReference type="ARBA" id="ARBA00031160"/>
    </source>
</evidence>
<dbReference type="GO" id="GO:0034128">
    <property type="term" value="P:negative regulation of MyD88-independent toll-like receptor signaling pathway"/>
    <property type="evidence" value="ECO:0007669"/>
    <property type="project" value="InterPro"/>
</dbReference>
<evidence type="ECO:0000259" key="18">
    <source>
        <dbReference type="PROSITE" id="PS50104"/>
    </source>
</evidence>
<dbReference type="PANTHER" id="PTHR22998:SF1">
    <property type="entry name" value="NAD(+) HYDROLASE SARM1"/>
    <property type="match status" value="1"/>
</dbReference>
<dbReference type="OrthoDB" id="202764at2759"/>
<dbReference type="InterPro" id="IPR035897">
    <property type="entry name" value="Toll_tir_struct_dom_sf"/>
</dbReference>
<dbReference type="GO" id="GO:0005737">
    <property type="term" value="C:cytoplasm"/>
    <property type="evidence" value="ECO:0007669"/>
    <property type="project" value="UniProtKB-SubCell"/>
</dbReference>